<name>A0ABD2XLK6_9HYME</name>
<accession>A0ABD2XLK6</accession>
<evidence type="ECO:0000313" key="2">
    <source>
        <dbReference type="EMBL" id="KAL3406010.1"/>
    </source>
</evidence>
<organism evidence="2 3">
    <name type="scientific">Trichogramma kaykai</name>
    <dbReference type="NCBI Taxonomy" id="54128"/>
    <lineage>
        <taxon>Eukaryota</taxon>
        <taxon>Metazoa</taxon>
        <taxon>Ecdysozoa</taxon>
        <taxon>Arthropoda</taxon>
        <taxon>Hexapoda</taxon>
        <taxon>Insecta</taxon>
        <taxon>Pterygota</taxon>
        <taxon>Neoptera</taxon>
        <taxon>Endopterygota</taxon>
        <taxon>Hymenoptera</taxon>
        <taxon>Apocrita</taxon>
        <taxon>Proctotrupomorpha</taxon>
        <taxon>Chalcidoidea</taxon>
        <taxon>Trichogrammatidae</taxon>
        <taxon>Trichogramma</taxon>
    </lineage>
</organism>
<proteinExistence type="predicted"/>
<dbReference type="AlphaFoldDB" id="A0ABD2XLK6"/>
<comment type="caution">
    <text evidence="2">The sequence shown here is derived from an EMBL/GenBank/DDBJ whole genome shotgun (WGS) entry which is preliminary data.</text>
</comment>
<feature type="region of interest" description="Disordered" evidence="1">
    <location>
        <begin position="172"/>
        <end position="214"/>
    </location>
</feature>
<dbReference type="Proteomes" id="UP001627154">
    <property type="component" value="Unassembled WGS sequence"/>
</dbReference>
<evidence type="ECO:0000256" key="1">
    <source>
        <dbReference type="SAM" id="MobiDB-lite"/>
    </source>
</evidence>
<gene>
    <name evidence="2" type="ORF">TKK_001415</name>
</gene>
<keyword evidence="3" id="KW-1185">Reference proteome</keyword>
<feature type="compositionally biased region" description="Basic and acidic residues" evidence="1">
    <location>
        <begin position="203"/>
        <end position="214"/>
    </location>
</feature>
<dbReference type="EMBL" id="JBJJXI010000019">
    <property type="protein sequence ID" value="KAL3406010.1"/>
    <property type="molecule type" value="Genomic_DNA"/>
</dbReference>
<feature type="compositionally biased region" description="Acidic residues" evidence="1">
    <location>
        <begin position="186"/>
        <end position="202"/>
    </location>
</feature>
<evidence type="ECO:0000313" key="3">
    <source>
        <dbReference type="Proteomes" id="UP001627154"/>
    </source>
</evidence>
<sequence length="233" mass="27594">MNTSRCPVEGHCHSWSKEEDKNVADRLDRSHSHMHVFWSRRAEQELFGEGKSLDCVLRCRQELLSPALINRVLAVMASVDESQVAADVDIFPKYLKSRRRWRHCHGDKQETWWPMNPEPIYFELLYEYVMEQNLSTKLYQRNVVLPKSSSSSPFQTRKKQCILGLEIENKESSRKDNSTSSFCIMETEDEQEDEDEDSEEDREENRDELYELYDLDGKGIENKNLISRHRRTR</sequence>
<reference evidence="2 3" key="1">
    <citation type="journal article" date="2024" name="bioRxiv">
        <title>A reference genome for Trichogramma kaykai: A tiny desert-dwelling parasitoid wasp with competing sex-ratio distorters.</title>
        <authorList>
            <person name="Culotta J."/>
            <person name="Lindsey A.R."/>
        </authorList>
    </citation>
    <scope>NUCLEOTIDE SEQUENCE [LARGE SCALE GENOMIC DNA]</scope>
    <source>
        <strain evidence="2 3">KSX58</strain>
    </source>
</reference>
<protein>
    <submittedName>
        <fullName evidence="2">Uncharacterized protein</fullName>
    </submittedName>
</protein>